<dbReference type="Pfam" id="PF09932">
    <property type="entry name" value="DUF2164"/>
    <property type="match status" value="1"/>
</dbReference>
<protein>
    <submittedName>
        <fullName evidence="1">DUF2164 family protein</fullName>
    </submittedName>
</protein>
<gene>
    <name evidence="1" type="ORF">CFBP5477_005915</name>
</gene>
<sequence length="82" mass="9059">MELKLDKQQKADLAAAIKTYLVEELDVEISGLQCEMLLDHLGEVVGPAFYNQGLKDAHAAVLRRMDDAGADIDVLEQSFKGR</sequence>
<evidence type="ECO:0000313" key="1">
    <source>
        <dbReference type="EMBL" id="WHA42160.1"/>
    </source>
</evidence>
<organism evidence="1 2">
    <name type="scientific">Agrobacterium larrymoorei</name>
    <dbReference type="NCBI Taxonomy" id="160699"/>
    <lineage>
        <taxon>Bacteria</taxon>
        <taxon>Pseudomonadati</taxon>
        <taxon>Pseudomonadota</taxon>
        <taxon>Alphaproteobacteria</taxon>
        <taxon>Hyphomicrobiales</taxon>
        <taxon>Rhizobiaceae</taxon>
        <taxon>Rhizobium/Agrobacterium group</taxon>
        <taxon>Agrobacterium</taxon>
    </lineage>
</organism>
<dbReference type="RefSeq" id="WP_234882879.1">
    <property type="nucleotide sequence ID" value="NZ_CP124733.1"/>
</dbReference>
<proteinExistence type="predicted"/>
<reference evidence="1" key="1">
    <citation type="submission" date="2023-05" db="EMBL/GenBank/DDBJ databases">
        <title>Complete genome sequence of Agrobacterium larrymoorei CFBP5477.</title>
        <authorList>
            <person name="Yen H.-C."/>
            <person name="Chou L."/>
            <person name="Lin Y.-C."/>
            <person name="Lai E.-M."/>
            <person name="Kuo C.-H."/>
        </authorList>
    </citation>
    <scope>NUCLEOTIDE SEQUENCE</scope>
    <source>
        <strain evidence="1">CFBP5477</strain>
    </source>
</reference>
<evidence type="ECO:0000313" key="2">
    <source>
        <dbReference type="Proteomes" id="UP000298664"/>
    </source>
</evidence>
<dbReference type="InterPro" id="IPR018680">
    <property type="entry name" value="DUF2164"/>
</dbReference>
<dbReference type="Proteomes" id="UP000298664">
    <property type="component" value="Chromosome Circular"/>
</dbReference>
<dbReference type="AlphaFoldDB" id="A0AAF0KEC3"/>
<dbReference type="EMBL" id="CP124733">
    <property type="protein sequence ID" value="WHA42160.1"/>
    <property type="molecule type" value="Genomic_DNA"/>
</dbReference>
<name>A0AAF0KEC3_9HYPH</name>
<accession>A0AAF0KEC3</accession>